<reference evidence="4" key="1">
    <citation type="submission" date="2012-06" db="EMBL/GenBank/DDBJ databases">
        <title>The genome sequence of Coniosporium apollinis CBS 100218.</title>
        <authorList>
            <consortium name="The Broad Institute Genome Sequencing Platform"/>
            <person name="Cuomo C."/>
            <person name="Gorbushina A."/>
            <person name="Noack S."/>
            <person name="Walker B."/>
            <person name="Young S.K."/>
            <person name="Zeng Q."/>
            <person name="Gargeya S."/>
            <person name="Fitzgerald M."/>
            <person name="Haas B."/>
            <person name="Abouelleil A."/>
            <person name="Alvarado L."/>
            <person name="Arachchi H.M."/>
            <person name="Berlin A.M."/>
            <person name="Chapman S.B."/>
            <person name="Goldberg J."/>
            <person name="Griggs A."/>
            <person name="Gujja S."/>
            <person name="Hansen M."/>
            <person name="Howarth C."/>
            <person name="Imamovic A."/>
            <person name="Larimer J."/>
            <person name="McCowan C."/>
            <person name="Montmayeur A."/>
            <person name="Murphy C."/>
            <person name="Neiman D."/>
            <person name="Pearson M."/>
            <person name="Priest M."/>
            <person name="Roberts A."/>
            <person name="Saif S."/>
            <person name="Shea T."/>
            <person name="Sisk P."/>
            <person name="Sykes S."/>
            <person name="Wortman J."/>
            <person name="Nusbaum C."/>
            <person name="Birren B."/>
        </authorList>
    </citation>
    <scope>NUCLEOTIDE SEQUENCE [LARGE SCALE GENOMIC DNA]</scope>
    <source>
        <strain evidence="4">CBS 100218</strain>
    </source>
</reference>
<dbReference type="OrthoDB" id="3944963at2759"/>
<comment type="subcellular location">
    <subcellularLocation>
        <location evidence="2">Secreted</location>
        <location evidence="2">Cell wall</location>
    </subcellularLocation>
</comment>
<proteinExistence type="inferred from homology"/>
<keyword evidence="2" id="KW-0964">Secreted</keyword>
<feature type="signal peptide" evidence="2">
    <location>
        <begin position="1"/>
        <end position="18"/>
    </location>
</feature>
<dbReference type="CDD" id="cd23507">
    <property type="entry name" value="hydrophobin_I"/>
    <property type="match status" value="1"/>
</dbReference>
<name>R7Z4C8_CONA1</name>
<keyword evidence="4" id="KW-1185">Reference proteome</keyword>
<protein>
    <recommendedName>
        <fullName evidence="2">Hydrophobin</fullName>
    </recommendedName>
</protein>
<dbReference type="EMBL" id="JH767605">
    <property type="protein sequence ID" value="EON69030.1"/>
    <property type="molecule type" value="Genomic_DNA"/>
</dbReference>
<dbReference type="Pfam" id="PF01185">
    <property type="entry name" value="Hydrophobin"/>
    <property type="match status" value="1"/>
</dbReference>
<keyword evidence="2" id="KW-0732">Signal</keyword>
<dbReference type="GeneID" id="19905654"/>
<dbReference type="HOGENOM" id="CLU_105134_3_3_1"/>
<feature type="chain" id="PRO_5013988011" description="Hydrophobin" evidence="2">
    <location>
        <begin position="19"/>
        <end position="104"/>
    </location>
</feature>
<dbReference type="SMART" id="SM00075">
    <property type="entry name" value="HYDRO"/>
    <property type="match status" value="1"/>
</dbReference>
<dbReference type="GO" id="GO:0009277">
    <property type="term" value="C:fungal-type cell wall"/>
    <property type="evidence" value="ECO:0007669"/>
    <property type="project" value="InterPro"/>
</dbReference>
<comment type="similarity">
    <text evidence="2">Belongs to the fungal hydrophobin family.</text>
</comment>
<sequence length="104" mass="10962">MLMKNILTLLTVAVAASAAPAAEPEPQQTGSQQNVCGNDQRLKCCQQLQTQRVRNGIPVIVGLQCVDINVISALNQQCTQRVACCSSGNQSGLVNIGNVCVPIL</sequence>
<dbReference type="InterPro" id="IPR001338">
    <property type="entry name" value="Class_I_Hydrophobin"/>
</dbReference>
<dbReference type="Proteomes" id="UP000016924">
    <property type="component" value="Unassembled WGS sequence"/>
</dbReference>
<keyword evidence="2" id="KW-0134">Cell wall</keyword>
<dbReference type="RefSeq" id="XP_007784347.1">
    <property type="nucleotide sequence ID" value="XM_007786157.1"/>
</dbReference>
<dbReference type="AlphaFoldDB" id="R7Z4C8"/>
<evidence type="ECO:0000313" key="4">
    <source>
        <dbReference type="Proteomes" id="UP000016924"/>
    </source>
</evidence>
<gene>
    <name evidence="3" type="ORF">W97_08343</name>
</gene>
<evidence type="ECO:0000256" key="1">
    <source>
        <dbReference type="ARBA" id="ARBA00023157"/>
    </source>
</evidence>
<evidence type="ECO:0000313" key="3">
    <source>
        <dbReference type="EMBL" id="EON69030.1"/>
    </source>
</evidence>
<dbReference type="GO" id="GO:0005199">
    <property type="term" value="F:structural constituent of cell wall"/>
    <property type="evidence" value="ECO:0007669"/>
    <property type="project" value="InterPro"/>
</dbReference>
<organism evidence="3 4">
    <name type="scientific">Coniosporium apollinis (strain CBS 100218)</name>
    <name type="common">Rock-inhabiting black yeast</name>
    <dbReference type="NCBI Taxonomy" id="1168221"/>
    <lineage>
        <taxon>Eukaryota</taxon>
        <taxon>Fungi</taxon>
        <taxon>Dikarya</taxon>
        <taxon>Ascomycota</taxon>
        <taxon>Pezizomycotina</taxon>
        <taxon>Dothideomycetes</taxon>
        <taxon>Dothideomycetes incertae sedis</taxon>
        <taxon>Coniosporium</taxon>
    </lineage>
</organism>
<accession>R7Z4C8</accession>
<keyword evidence="1 2" id="KW-1015">Disulfide bond</keyword>
<evidence type="ECO:0000256" key="2">
    <source>
        <dbReference type="RuleBase" id="RU365009"/>
    </source>
</evidence>